<evidence type="ECO:0000256" key="2">
    <source>
        <dbReference type="ARBA" id="ARBA00022438"/>
    </source>
</evidence>
<dbReference type="Gene3D" id="3.40.630.10">
    <property type="entry name" value="Zn peptidases"/>
    <property type="match status" value="1"/>
</dbReference>
<dbReference type="Pfam" id="PF00883">
    <property type="entry name" value="Peptidase_M17"/>
    <property type="match status" value="1"/>
</dbReference>
<evidence type="ECO:0000256" key="5">
    <source>
        <dbReference type="ARBA" id="ARBA00023211"/>
    </source>
</evidence>
<keyword evidence="5" id="KW-0464">Manganese</keyword>
<dbReference type="GO" id="GO:0005737">
    <property type="term" value="C:cytoplasm"/>
    <property type="evidence" value="ECO:0007669"/>
    <property type="project" value="InterPro"/>
</dbReference>
<evidence type="ECO:0000259" key="6">
    <source>
        <dbReference type="Pfam" id="PF00883"/>
    </source>
</evidence>
<dbReference type="PANTHER" id="PTHR11963">
    <property type="entry name" value="LEUCINE AMINOPEPTIDASE-RELATED"/>
    <property type="match status" value="1"/>
</dbReference>
<comment type="similarity">
    <text evidence="1">Belongs to the peptidase M17 family.</text>
</comment>
<dbReference type="EMBL" id="BNFF01000001">
    <property type="protein sequence ID" value="GHK54732.1"/>
    <property type="molecule type" value="Genomic_DNA"/>
</dbReference>
<feature type="domain" description="Cytosol aminopeptidase" evidence="6">
    <location>
        <begin position="1"/>
        <end position="92"/>
    </location>
</feature>
<dbReference type="PRINTS" id="PR00481">
    <property type="entry name" value="LAMNOPPTDASE"/>
</dbReference>
<sequence length="135" mass="15231">MSGQTVEVLNTDAEGRPVLCDVLTYVERFEPEAVIDVATLTGACVIALGHHITGLMSNHNPLAHELIGASELAGDRAWRLPLADEFRDQLESILPIWRTLAAVWRRDHRRLFPVALHPQVQLGAPRHRRYRPAFR</sequence>
<dbReference type="PANTHER" id="PTHR11963:SF23">
    <property type="entry name" value="CYTOSOL AMINOPEPTIDASE"/>
    <property type="match status" value="1"/>
</dbReference>
<dbReference type="InterPro" id="IPR000819">
    <property type="entry name" value="Peptidase_M17_C"/>
</dbReference>
<proteinExistence type="inferred from homology"/>
<accession>A0A919M0N3</accession>
<gene>
    <name evidence="7" type="ORF">KPZU09_44680</name>
</gene>
<evidence type="ECO:0000313" key="8">
    <source>
        <dbReference type="Proteomes" id="UP000655094"/>
    </source>
</evidence>
<organism evidence="7 8">
    <name type="scientific">Klebsiella pneumoniae</name>
    <dbReference type="NCBI Taxonomy" id="573"/>
    <lineage>
        <taxon>Bacteria</taxon>
        <taxon>Pseudomonadati</taxon>
        <taxon>Pseudomonadota</taxon>
        <taxon>Gammaproteobacteria</taxon>
        <taxon>Enterobacterales</taxon>
        <taxon>Enterobacteriaceae</taxon>
        <taxon>Klebsiella/Raoultella group</taxon>
        <taxon>Klebsiella</taxon>
        <taxon>Klebsiella pneumoniae complex</taxon>
    </lineage>
</organism>
<dbReference type="AlphaFoldDB" id="A0A919M0N3"/>
<comment type="caution">
    <text evidence="7">The sequence shown here is derived from an EMBL/GenBank/DDBJ whole genome shotgun (WGS) entry which is preliminary data.</text>
</comment>
<dbReference type="GO" id="GO:0070006">
    <property type="term" value="F:metalloaminopeptidase activity"/>
    <property type="evidence" value="ECO:0007669"/>
    <property type="project" value="InterPro"/>
</dbReference>
<name>A0A919M0N3_KLEPN</name>
<evidence type="ECO:0000256" key="1">
    <source>
        <dbReference type="ARBA" id="ARBA00009528"/>
    </source>
</evidence>
<keyword evidence="3" id="KW-0645">Protease</keyword>
<dbReference type="GO" id="GO:0030145">
    <property type="term" value="F:manganese ion binding"/>
    <property type="evidence" value="ECO:0007669"/>
    <property type="project" value="InterPro"/>
</dbReference>
<keyword evidence="2" id="KW-0031">Aminopeptidase</keyword>
<evidence type="ECO:0000313" key="7">
    <source>
        <dbReference type="EMBL" id="GHK54732.1"/>
    </source>
</evidence>
<dbReference type="InterPro" id="IPR011356">
    <property type="entry name" value="Leucine_aapep/pepB"/>
</dbReference>
<evidence type="ECO:0000256" key="3">
    <source>
        <dbReference type="ARBA" id="ARBA00022670"/>
    </source>
</evidence>
<dbReference type="Proteomes" id="UP000655094">
    <property type="component" value="Unassembled WGS sequence"/>
</dbReference>
<keyword evidence="4" id="KW-0378">Hydrolase</keyword>
<reference evidence="7" key="1">
    <citation type="submission" date="2020-10" db="EMBL/GenBank/DDBJ databases">
        <title>Genome Sequence of ESBL Producing Zambian Clinical Strains.</title>
        <authorList>
            <person name="Shawa M."/>
            <person name="Furuta Y."/>
            <person name="Simbotwe M."/>
            <person name="Mulenga E."/>
            <person name="Mubanga M."/>
            <person name="Mulenga G."/>
            <person name="Kaile C."/>
            <person name="Zorigt T."/>
            <person name="Hang'ombe B."/>
            <person name="Higashi H."/>
        </authorList>
    </citation>
    <scope>NUCLEOTIDE SEQUENCE</scope>
    <source>
        <strain evidence="7">Zam_UTH_09</strain>
    </source>
</reference>
<protein>
    <recommendedName>
        <fullName evidence="6">Cytosol aminopeptidase domain-containing protein</fullName>
    </recommendedName>
</protein>
<dbReference type="SUPFAM" id="SSF53187">
    <property type="entry name" value="Zn-dependent exopeptidases"/>
    <property type="match status" value="1"/>
</dbReference>
<evidence type="ECO:0000256" key="4">
    <source>
        <dbReference type="ARBA" id="ARBA00022801"/>
    </source>
</evidence>
<dbReference type="GO" id="GO:0006508">
    <property type="term" value="P:proteolysis"/>
    <property type="evidence" value="ECO:0007669"/>
    <property type="project" value="UniProtKB-KW"/>
</dbReference>